<name>A0A517D8M3_LIMRT</name>
<protein>
    <submittedName>
        <fullName evidence="1">Uncharacterized protein</fullName>
    </submittedName>
</protein>
<dbReference type="RefSeq" id="WP_144228037.1">
    <property type="nucleotide sequence ID" value="NZ_CP041677.1"/>
</dbReference>
<evidence type="ECO:0000313" key="1">
    <source>
        <dbReference type="EMBL" id="QDR73686.1"/>
    </source>
</evidence>
<evidence type="ECO:0000313" key="2">
    <source>
        <dbReference type="Proteomes" id="UP000316394"/>
    </source>
</evidence>
<dbReference type="AlphaFoldDB" id="A0A517D8M3"/>
<proteinExistence type="predicted"/>
<gene>
    <name evidence="1" type="ORF">FOD75_11385</name>
</gene>
<keyword evidence="1" id="KW-0614">Plasmid</keyword>
<sequence length="150" mass="17271">MIANMMEQIDNFGASEAYRAATWEGKQEFIKAVYAMEVVIEQVTDKYRNKKTPKGEFVACCLLDYFYDVSPLEGNLQEQMESIFGDEPVLAQYTEFLSGIASNIHQIVREIKKVYKNNKAEILDLITNADGSVDLEEINDCSREYLQPWY</sequence>
<accession>A0A517D8M3</accession>
<geneLocation type="plasmid" evidence="1 2">
    <name>unnamed</name>
</geneLocation>
<dbReference type="Proteomes" id="UP000316394">
    <property type="component" value="Plasmid unnamed"/>
</dbReference>
<dbReference type="EMBL" id="CP041677">
    <property type="protein sequence ID" value="QDR73686.1"/>
    <property type="molecule type" value="Genomic_DNA"/>
</dbReference>
<organism evidence="1 2">
    <name type="scientific">Limosilactobacillus reuteri</name>
    <name type="common">Lactobacillus reuteri</name>
    <dbReference type="NCBI Taxonomy" id="1598"/>
    <lineage>
        <taxon>Bacteria</taxon>
        <taxon>Bacillati</taxon>
        <taxon>Bacillota</taxon>
        <taxon>Bacilli</taxon>
        <taxon>Lactobacillales</taxon>
        <taxon>Lactobacillaceae</taxon>
        <taxon>Limosilactobacillus</taxon>
    </lineage>
</organism>
<reference evidence="1 2" key="1">
    <citation type="submission" date="2019-07" db="EMBL/GenBank/DDBJ databases">
        <title>Gastrointestinal microbiota of Peromyscus leucopus, the white-footed mouse.</title>
        <authorList>
            <person name="Milovic A."/>
            <person name="Bassam K."/>
            <person name="Barbour A.G."/>
        </authorList>
    </citation>
    <scope>NUCLEOTIDE SEQUENCE [LARGE SCALE GENOMIC DNA]</scope>
    <source>
        <strain evidence="1 2">LL7</strain>
        <plasmid evidence="1 2">unnamed</plasmid>
    </source>
</reference>